<feature type="compositionally biased region" description="Acidic residues" evidence="1">
    <location>
        <begin position="42"/>
        <end position="53"/>
    </location>
</feature>
<reference evidence="3" key="1">
    <citation type="journal article" date="2013" name="Nature">
        <title>Pan genome of the phytoplankton Emiliania underpins its global distribution.</title>
        <authorList>
            <person name="Read B.A."/>
            <person name="Kegel J."/>
            <person name="Klute M.J."/>
            <person name="Kuo A."/>
            <person name="Lefebvre S.C."/>
            <person name="Maumus F."/>
            <person name="Mayer C."/>
            <person name="Miller J."/>
            <person name="Monier A."/>
            <person name="Salamov A."/>
            <person name="Young J."/>
            <person name="Aguilar M."/>
            <person name="Claverie J.M."/>
            <person name="Frickenhaus S."/>
            <person name="Gonzalez K."/>
            <person name="Herman E.K."/>
            <person name="Lin Y.C."/>
            <person name="Napier J."/>
            <person name="Ogata H."/>
            <person name="Sarno A.F."/>
            <person name="Shmutz J."/>
            <person name="Schroeder D."/>
            <person name="de Vargas C."/>
            <person name="Verret F."/>
            <person name="von Dassow P."/>
            <person name="Valentin K."/>
            <person name="Van de Peer Y."/>
            <person name="Wheeler G."/>
            <person name="Dacks J.B."/>
            <person name="Delwiche C.F."/>
            <person name="Dyhrman S.T."/>
            <person name="Glockner G."/>
            <person name="John U."/>
            <person name="Richards T."/>
            <person name="Worden A.Z."/>
            <person name="Zhang X."/>
            <person name="Grigoriev I.V."/>
            <person name="Allen A.E."/>
            <person name="Bidle K."/>
            <person name="Borodovsky M."/>
            <person name="Bowler C."/>
            <person name="Brownlee C."/>
            <person name="Cock J.M."/>
            <person name="Elias M."/>
            <person name="Gladyshev V.N."/>
            <person name="Groth M."/>
            <person name="Guda C."/>
            <person name="Hadaegh A."/>
            <person name="Iglesias-Rodriguez M.D."/>
            <person name="Jenkins J."/>
            <person name="Jones B.M."/>
            <person name="Lawson T."/>
            <person name="Leese F."/>
            <person name="Lindquist E."/>
            <person name="Lobanov A."/>
            <person name="Lomsadze A."/>
            <person name="Malik S.B."/>
            <person name="Marsh M.E."/>
            <person name="Mackinder L."/>
            <person name="Mock T."/>
            <person name="Mueller-Roeber B."/>
            <person name="Pagarete A."/>
            <person name="Parker M."/>
            <person name="Probert I."/>
            <person name="Quesneville H."/>
            <person name="Raines C."/>
            <person name="Rensing S.A."/>
            <person name="Riano-Pachon D.M."/>
            <person name="Richier S."/>
            <person name="Rokitta S."/>
            <person name="Shiraiwa Y."/>
            <person name="Soanes D.M."/>
            <person name="van der Giezen M."/>
            <person name="Wahlund T.M."/>
            <person name="Williams B."/>
            <person name="Wilson W."/>
            <person name="Wolfe G."/>
            <person name="Wurch L.L."/>
        </authorList>
    </citation>
    <scope>NUCLEOTIDE SEQUENCE</scope>
</reference>
<sequence length="220" mass="23146">MPATRPGAPGQSSTTSNAYFHDLSEASAANSEASESERDGSEVFDEQDGDLSDLDDRLAKQSGGGGGASCSAGGDPSGLPLSVRRPGFAARLGFSSKATARASFESRGGERVGWSGGLLSWARAQWSVQCDFDFEAFGGFGKEVRSTLREAANQLSNKLSHAQHLDEVTWTTKNWHGLQMQRLSVVLHTAVAWQTVNELACGESGIVHGAECIAVLNGVA</sequence>
<feature type="compositionally biased region" description="Low complexity" evidence="1">
    <location>
        <begin position="69"/>
        <end position="78"/>
    </location>
</feature>
<reference evidence="2" key="2">
    <citation type="submission" date="2024-10" db="UniProtKB">
        <authorList>
            <consortium name="EnsemblProtists"/>
        </authorList>
    </citation>
    <scope>IDENTIFICATION</scope>
</reference>
<feature type="region of interest" description="Disordered" evidence="1">
    <location>
        <begin position="1"/>
        <end position="82"/>
    </location>
</feature>
<dbReference type="HOGENOM" id="CLU_1258123_0_0_1"/>
<accession>A0A0D3IT38</accession>
<protein>
    <submittedName>
        <fullName evidence="2">Uncharacterized protein</fullName>
    </submittedName>
</protein>
<dbReference type="PaxDb" id="2903-EOD14423"/>
<dbReference type="GeneID" id="17260577"/>
<dbReference type="Proteomes" id="UP000013827">
    <property type="component" value="Unassembled WGS sequence"/>
</dbReference>
<keyword evidence="3" id="KW-1185">Reference proteome</keyword>
<organism evidence="2 3">
    <name type="scientific">Emiliania huxleyi (strain CCMP1516)</name>
    <dbReference type="NCBI Taxonomy" id="280463"/>
    <lineage>
        <taxon>Eukaryota</taxon>
        <taxon>Haptista</taxon>
        <taxon>Haptophyta</taxon>
        <taxon>Prymnesiophyceae</taxon>
        <taxon>Isochrysidales</taxon>
        <taxon>Noelaerhabdaceae</taxon>
        <taxon>Emiliania</taxon>
    </lineage>
</organism>
<dbReference type="AlphaFoldDB" id="A0A0D3IT38"/>
<evidence type="ECO:0000313" key="3">
    <source>
        <dbReference type="Proteomes" id="UP000013827"/>
    </source>
</evidence>
<evidence type="ECO:0000313" key="2">
    <source>
        <dbReference type="EnsemblProtists" id="EOD14423"/>
    </source>
</evidence>
<dbReference type="RefSeq" id="XP_005766852.1">
    <property type="nucleotide sequence ID" value="XM_005766795.1"/>
</dbReference>
<name>A0A0D3IT38_EMIH1</name>
<evidence type="ECO:0000256" key="1">
    <source>
        <dbReference type="SAM" id="MobiDB-lite"/>
    </source>
</evidence>
<proteinExistence type="predicted"/>
<dbReference type="KEGG" id="ehx:EMIHUDRAFT_211876"/>
<dbReference type="EnsemblProtists" id="EOD14423">
    <property type="protein sequence ID" value="EOD14423"/>
    <property type="gene ID" value="EMIHUDRAFT_211876"/>
</dbReference>